<dbReference type="InterPro" id="IPR036388">
    <property type="entry name" value="WH-like_DNA-bd_sf"/>
</dbReference>
<dbReference type="Pfam" id="PF25872">
    <property type="entry name" value="HTH_77"/>
    <property type="match status" value="1"/>
</dbReference>
<gene>
    <name evidence="5" type="ORF">ACFPCY_21300</name>
</gene>
<dbReference type="Gene3D" id="1.25.40.10">
    <property type="entry name" value="Tetratricopeptide repeat domain"/>
    <property type="match status" value="2"/>
</dbReference>
<dbReference type="PRINTS" id="PR00364">
    <property type="entry name" value="DISEASERSIST"/>
</dbReference>
<dbReference type="InterPro" id="IPR027417">
    <property type="entry name" value="P-loop_NTPase"/>
</dbReference>
<reference evidence="6" key="1">
    <citation type="journal article" date="2019" name="Int. J. Syst. Evol. Microbiol.">
        <title>The Global Catalogue of Microorganisms (GCM) 10K type strain sequencing project: providing services to taxonomists for standard genome sequencing and annotation.</title>
        <authorList>
            <consortium name="The Broad Institute Genomics Platform"/>
            <consortium name="The Broad Institute Genome Sequencing Center for Infectious Disease"/>
            <person name="Wu L."/>
            <person name="Ma J."/>
        </authorList>
    </citation>
    <scope>NUCLEOTIDE SEQUENCE [LARGE SCALE GENOMIC DNA]</scope>
    <source>
        <strain evidence="6">KLKA75</strain>
    </source>
</reference>
<dbReference type="Pfam" id="PF13424">
    <property type="entry name" value="TPR_12"/>
    <property type="match status" value="1"/>
</dbReference>
<dbReference type="InterPro" id="IPR001867">
    <property type="entry name" value="OmpR/PhoB-type_DNA-bd"/>
</dbReference>
<dbReference type="SUPFAM" id="SSF46894">
    <property type="entry name" value="C-terminal effector domain of the bipartite response regulators"/>
    <property type="match status" value="1"/>
</dbReference>
<organism evidence="5 6">
    <name type="scientific">Actinomadura gamaensis</name>
    <dbReference type="NCBI Taxonomy" id="1763541"/>
    <lineage>
        <taxon>Bacteria</taxon>
        <taxon>Bacillati</taxon>
        <taxon>Actinomycetota</taxon>
        <taxon>Actinomycetes</taxon>
        <taxon>Streptosporangiales</taxon>
        <taxon>Thermomonosporaceae</taxon>
        <taxon>Actinomadura</taxon>
    </lineage>
</organism>
<dbReference type="InterPro" id="IPR019734">
    <property type="entry name" value="TPR_rpt"/>
</dbReference>
<dbReference type="RefSeq" id="WP_378257741.1">
    <property type="nucleotide sequence ID" value="NZ_JBHSIT010000006.1"/>
</dbReference>
<dbReference type="PANTHER" id="PTHR47691:SF3">
    <property type="entry name" value="HTH-TYPE TRANSCRIPTIONAL REGULATOR RV0890C-RELATED"/>
    <property type="match status" value="1"/>
</dbReference>
<sequence>MEFGVLGPVEAWVDGESVAVGGPRVRALLAMLALAAGRVVTSEHLIDGLYGEDAPAGASNALQSQVSRLRRGLGDASLIEGHPAGYRLCVPEKHVDALRFAELARDGRRALDGGEAAWAVEVLEEAVGLWRGPALADVRVAPFAEGQAARLEEARVAVVEDLAEAQISAGMPGAAVERLRQLVETHPLRERAQGLLMRALYGTGRQAEALEVYENARQVLADELGADPSSELADLHVAILRGDLEKPAPKAEPVDAALALKEELGTDVRTIPSQLTSFVGRDDELRRIDEMLAHGRLVTLLGPGGAGKTRLAVEAATRRAGEVCFVELAAASSAAEVAPAVIGALGLRRDEQVADPVDRLIAGLAKRRILLVLDNCEQVVEEVARLAHRLLTSCPELRVLTTSREALGVTGETLCPIPPLPLPPDDAGAHEAADFAAVKLFAERAAAVRPGFAVDEENAADVRRICAALDGLPLAIELAAARLRSLPVAEVAARLDDRFRLLSRGNRAAAPRHQTLRAVVDWSWDLLDEDERALARRLSVFAGGWTRETAEAVCAVPDAEELLEGLAEKSLVRTSDGVRFQMLQTIRAFCAERLDEAGETSELRAAHVRYFLDLAEHADRELRGHRQLEWLARLTDEHVNLHAALRYAVADDRRNAMLLVAALSWYWWLRGRVDAAPLVGELLDRIGPDVPSDLDEEYVLCVTNAVTAGASGPRAAAWLERANALVSGIDHRLRRPSMMVVWALTAGPKPDEMPDYAAWIGDDPWTQALVKMSDGYMLQFRGKLREAEASCAAAVEGFRALGDRWGVANSLDPQAYIADRLGDRDRALELLNEALTLTRELGALEDTADLLSRRGGVHLHNGDLAAARADLESARELSLRAGTPDKTAAAYHGLGQIARLSGDLAEAKRLCETALHGFTSERFLAVATRAAAMVGLGWIAEAEGDLVRARELHREALSLAFEHPIFMHRAEAALGLAGVAFAEGDAERAALLLGTSTALAGVKPAGDPDLTRIENGVREAIGDVAFEKLYERGASLSPEDAKATALNN</sequence>
<evidence type="ECO:0000256" key="1">
    <source>
        <dbReference type="ARBA" id="ARBA00005820"/>
    </source>
</evidence>
<dbReference type="SUPFAM" id="SSF48452">
    <property type="entry name" value="TPR-like"/>
    <property type="match status" value="2"/>
</dbReference>
<dbReference type="Pfam" id="PF13401">
    <property type="entry name" value="AAA_22"/>
    <property type="match status" value="1"/>
</dbReference>
<dbReference type="Proteomes" id="UP001595872">
    <property type="component" value="Unassembled WGS sequence"/>
</dbReference>
<dbReference type="InterPro" id="IPR005158">
    <property type="entry name" value="BTAD"/>
</dbReference>
<dbReference type="SMART" id="SM00862">
    <property type="entry name" value="Trans_reg_C"/>
    <property type="match status" value="1"/>
</dbReference>
<dbReference type="Pfam" id="PF03704">
    <property type="entry name" value="BTAD"/>
    <property type="match status" value="1"/>
</dbReference>
<dbReference type="InterPro" id="IPR049945">
    <property type="entry name" value="AAA_22"/>
</dbReference>
<proteinExistence type="inferred from homology"/>
<dbReference type="Gene3D" id="3.40.50.300">
    <property type="entry name" value="P-loop containing nucleotide triphosphate hydrolases"/>
    <property type="match status" value="1"/>
</dbReference>
<dbReference type="EMBL" id="JBHSIT010000006">
    <property type="protein sequence ID" value="MFC4909871.1"/>
    <property type="molecule type" value="Genomic_DNA"/>
</dbReference>
<evidence type="ECO:0000259" key="4">
    <source>
        <dbReference type="PROSITE" id="PS51755"/>
    </source>
</evidence>
<dbReference type="SMART" id="SM00028">
    <property type="entry name" value="TPR"/>
    <property type="match status" value="5"/>
</dbReference>
<evidence type="ECO:0000313" key="6">
    <source>
        <dbReference type="Proteomes" id="UP001595872"/>
    </source>
</evidence>
<dbReference type="CDD" id="cd15831">
    <property type="entry name" value="BTAD"/>
    <property type="match status" value="1"/>
</dbReference>
<evidence type="ECO:0000256" key="3">
    <source>
        <dbReference type="PROSITE-ProRule" id="PRU01091"/>
    </source>
</evidence>
<feature type="DNA-binding region" description="OmpR/PhoB-type" evidence="3">
    <location>
        <begin position="1"/>
        <end position="90"/>
    </location>
</feature>
<keyword evidence="2 3" id="KW-0238">DNA-binding</keyword>
<dbReference type="SUPFAM" id="SSF52540">
    <property type="entry name" value="P-loop containing nucleoside triphosphate hydrolases"/>
    <property type="match status" value="1"/>
</dbReference>
<protein>
    <submittedName>
        <fullName evidence="5">BTAD domain-containing putative transcriptional regulator</fullName>
    </submittedName>
</protein>
<dbReference type="InterPro" id="IPR011990">
    <property type="entry name" value="TPR-like_helical_dom_sf"/>
</dbReference>
<dbReference type="InterPro" id="IPR058852">
    <property type="entry name" value="HTH_77"/>
</dbReference>
<feature type="domain" description="OmpR/PhoB-type" evidence="4">
    <location>
        <begin position="1"/>
        <end position="90"/>
    </location>
</feature>
<comment type="caution">
    <text evidence="5">The sequence shown here is derived from an EMBL/GenBank/DDBJ whole genome shotgun (WGS) entry which is preliminary data.</text>
</comment>
<evidence type="ECO:0000313" key="5">
    <source>
        <dbReference type="EMBL" id="MFC4909871.1"/>
    </source>
</evidence>
<dbReference type="Gene3D" id="1.10.10.10">
    <property type="entry name" value="Winged helix-like DNA-binding domain superfamily/Winged helix DNA-binding domain"/>
    <property type="match status" value="1"/>
</dbReference>
<evidence type="ECO:0000256" key="2">
    <source>
        <dbReference type="ARBA" id="ARBA00023125"/>
    </source>
</evidence>
<dbReference type="PANTHER" id="PTHR47691">
    <property type="entry name" value="REGULATOR-RELATED"/>
    <property type="match status" value="1"/>
</dbReference>
<accession>A0ABV9U0D3</accession>
<name>A0ABV9U0D3_9ACTN</name>
<dbReference type="InterPro" id="IPR016032">
    <property type="entry name" value="Sig_transdc_resp-reg_C-effctor"/>
</dbReference>
<keyword evidence="6" id="KW-1185">Reference proteome</keyword>
<comment type="similarity">
    <text evidence="1">Belongs to the AfsR/DnrI/RedD regulatory family.</text>
</comment>
<dbReference type="PROSITE" id="PS51755">
    <property type="entry name" value="OMPR_PHOB"/>
    <property type="match status" value="1"/>
</dbReference>
<dbReference type="SMART" id="SM01043">
    <property type="entry name" value="BTAD"/>
    <property type="match status" value="1"/>
</dbReference>
<dbReference type="Pfam" id="PF00486">
    <property type="entry name" value="Trans_reg_C"/>
    <property type="match status" value="1"/>
</dbReference>